<name>A0A9W9BTH8_9HYPO</name>
<gene>
    <name evidence="2" type="ORF">N0V84_001915</name>
</gene>
<evidence type="ECO:0000256" key="1">
    <source>
        <dbReference type="SAM" id="Coils"/>
    </source>
</evidence>
<sequence length="148" mass="17042">MTGVIQLGDVIKLGELAWTVYEYGWTKEHNAGENYRDFGADVHTLHRSLAELEKAVSRAQESLRNHGASDTDSLGGDRHSLLEIIGDYNATLRECYRLLEDNRRYAQATGPIRNIDWNLNIMPQVEHLRSRIQMHTSRIQHVLKPFQM</sequence>
<evidence type="ECO:0000313" key="3">
    <source>
        <dbReference type="Proteomes" id="UP001140502"/>
    </source>
</evidence>
<feature type="coiled-coil region" evidence="1">
    <location>
        <begin position="42"/>
        <end position="69"/>
    </location>
</feature>
<accession>A0A9W9BTH8</accession>
<proteinExistence type="predicted"/>
<dbReference type="OrthoDB" id="5400409at2759"/>
<reference evidence="2" key="1">
    <citation type="submission" date="2022-10" db="EMBL/GenBank/DDBJ databases">
        <title>Tapping the CABI collections for fungal endophytes: first genome assemblies for Collariella, Neodidymelliopsis, Ascochyta clinopodiicola, Didymella pomorum, Didymosphaeria variabile, Neocosmospora piperis and Neocucurbitaria cava.</title>
        <authorList>
            <person name="Hill R."/>
        </authorList>
    </citation>
    <scope>NUCLEOTIDE SEQUENCE</scope>
    <source>
        <strain evidence="2">IMI 366586</strain>
    </source>
</reference>
<dbReference type="Proteomes" id="UP001140502">
    <property type="component" value="Unassembled WGS sequence"/>
</dbReference>
<dbReference type="EMBL" id="JAPEUR010000021">
    <property type="protein sequence ID" value="KAJ4327665.1"/>
    <property type="molecule type" value="Genomic_DNA"/>
</dbReference>
<keyword evidence="3" id="KW-1185">Reference proteome</keyword>
<keyword evidence="1" id="KW-0175">Coiled coil</keyword>
<organism evidence="2 3">
    <name type="scientific">Fusarium piperis</name>
    <dbReference type="NCBI Taxonomy" id="1435070"/>
    <lineage>
        <taxon>Eukaryota</taxon>
        <taxon>Fungi</taxon>
        <taxon>Dikarya</taxon>
        <taxon>Ascomycota</taxon>
        <taxon>Pezizomycotina</taxon>
        <taxon>Sordariomycetes</taxon>
        <taxon>Hypocreomycetidae</taxon>
        <taxon>Hypocreales</taxon>
        <taxon>Nectriaceae</taxon>
        <taxon>Fusarium</taxon>
        <taxon>Fusarium solani species complex</taxon>
    </lineage>
</organism>
<protein>
    <submittedName>
        <fullName evidence="2">Uncharacterized protein</fullName>
    </submittedName>
</protein>
<comment type="caution">
    <text evidence="2">The sequence shown here is derived from an EMBL/GenBank/DDBJ whole genome shotgun (WGS) entry which is preliminary data.</text>
</comment>
<evidence type="ECO:0000313" key="2">
    <source>
        <dbReference type="EMBL" id="KAJ4327665.1"/>
    </source>
</evidence>
<dbReference type="AlphaFoldDB" id="A0A9W9BTH8"/>